<protein>
    <submittedName>
        <fullName evidence="6">Uncharacterized protein</fullName>
    </submittedName>
</protein>
<comment type="similarity">
    <text evidence="2">Belongs to the FAD-binding monooxygenase family.</text>
</comment>
<dbReference type="GO" id="GO:0050661">
    <property type="term" value="F:NADP binding"/>
    <property type="evidence" value="ECO:0007669"/>
    <property type="project" value="InterPro"/>
</dbReference>
<sequence>MGDLGVFQGYEGFHKFGDPVSTVDGYTLRPTPSGEKRKVRVVFKGMGMSAIDFAHTMQEHYPNIDLVCYERNKACGGVWNNHKYPGCACDIPSVVYQYSWHLRPWSMYYSPSAEIENYLQDVVETYDLNKYAVYGIEVLKAEWLEDQGQWKITLRRENGEIFEDFADFYINGGGILNTPRWPHIEGLRSFKGPLTHSGRYDESIDLRDKRVLVIGIGSSGTQIVPSILDNVKHIHLVARSKTWITGGIGANWVEPNAKEALGNFYYSEKTKQRFAEDPEAYLRYIKSIDTEMSHRFRMYLNGTPEFYAAINRCAQTFYTKLANKPELVEALLPRNFAVGCRRATPGIGFLEALATDKVTVYPERIKEIVEDGFIDLQGQKHEVDVIICATGYDTSYTSKIPMLYNGKNLQDVQRSRESLVHYMGIAEPEVPNHFVYAGPYSGYGHGSLIPTIERSTRYILKVIEKAQVEDIKKISLKQKPAEDFTKHANLWLSTTTWSGPCTSWYKSGTDNKSAPMFPGTRTLFLKTLEADPRYEHYDIEYMSGNTWNFLGNGLHVADVTGRDLTWYWGLIDGQDREVAPFDWIGFLKQCEKNAEAPSAES</sequence>
<keyword evidence="3" id="KW-0285">Flavoprotein</keyword>
<evidence type="ECO:0000256" key="3">
    <source>
        <dbReference type="ARBA" id="ARBA00022630"/>
    </source>
</evidence>
<evidence type="ECO:0000256" key="5">
    <source>
        <dbReference type="ARBA" id="ARBA00023002"/>
    </source>
</evidence>
<dbReference type="EMBL" id="KN847494">
    <property type="protein sequence ID" value="KIW16980.1"/>
    <property type="molecule type" value="Genomic_DNA"/>
</dbReference>
<dbReference type="PANTHER" id="PTHR42877:SF7">
    <property type="entry name" value="FLAVIN-BINDING MONOOXYGENASE-RELATED"/>
    <property type="match status" value="1"/>
</dbReference>
<evidence type="ECO:0000256" key="4">
    <source>
        <dbReference type="ARBA" id="ARBA00022827"/>
    </source>
</evidence>
<keyword evidence="7" id="KW-1185">Reference proteome</keyword>
<dbReference type="SUPFAM" id="SSF51905">
    <property type="entry name" value="FAD/NAD(P)-binding domain"/>
    <property type="match status" value="1"/>
</dbReference>
<dbReference type="Proteomes" id="UP000053328">
    <property type="component" value="Unassembled WGS sequence"/>
</dbReference>
<dbReference type="GO" id="GO:0004499">
    <property type="term" value="F:N,N-dimethylaniline monooxygenase activity"/>
    <property type="evidence" value="ECO:0007669"/>
    <property type="project" value="InterPro"/>
</dbReference>
<dbReference type="InterPro" id="IPR036188">
    <property type="entry name" value="FAD/NAD-bd_sf"/>
</dbReference>
<dbReference type="GeneID" id="27331254"/>
<reference evidence="6 7" key="1">
    <citation type="submission" date="2015-01" db="EMBL/GenBank/DDBJ databases">
        <title>The Genome Sequence of Exophiala spinifera CBS89968.</title>
        <authorList>
            <consortium name="The Broad Institute Genomics Platform"/>
            <person name="Cuomo C."/>
            <person name="de Hoog S."/>
            <person name="Gorbushina A."/>
            <person name="Stielow B."/>
            <person name="Teixiera M."/>
            <person name="Abouelleil A."/>
            <person name="Chapman S.B."/>
            <person name="Priest M."/>
            <person name="Young S.K."/>
            <person name="Wortman J."/>
            <person name="Nusbaum C."/>
            <person name="Birren B."/>
        </authorList>
    </citation>
    <scope>NUCLEOTIDE SEQUENCE [LARGE SCALE GENOMIC DNA]</scope>
    <source>
        <strain evidence="6 7">CBS 89968</strain>
    </source>
</reference>
<dbReference type="GO" id="GO:0050660">
    <property type="term" value="F:flavin adenine dinucleotide binding"/>
    <property type="evidence" value="ECO:0007669"/>
    <property type="project" value="InterPro"/>
</dbReference>
<dbReference type="HOGENOM" id="CLU_006937_6_1_1"/>
<gene>
    <name evidence="6" type="ORF">PV08_04171</name>
</gene>
<evidence type="ECO:0000256" key="1">
    <source>
        <dbReference type="ARBA" id="ARBA00001974"/>
    </source>
</evidence>
<evidence type="ECO:0000256" key="2">
    <source>
        <dbReference type="ARBA" id="ARBA00010139"/>
    </source>
</evidence>
<dbReference type="Gene3D" id="3.50.50.60">
    <property type="entry name" value="FAD/NAD(P)-binding domain"/>
    <property type="match status" value="2"/>
</dbReference>
<accession>A0A0D2BEH8</accession>
<keyword evidence="4" id="KW-0274">FAD</keyword>
<organism evidence="6 7">
    <name type="scientific">Exophiala spinifera</name>
    <dbReference type="NCBI Taxonomy" id="91928"/>
    <lineage>
        <taxon>Eukaryota</taxon>
        <taxon>Fungi</taxon>
        <taxon>Dikarya</taxon>
        <taxon>Ascomycota</taxon>
        <taxon>Pezizomycotina</taxon>
        <taxon>Eurotiomycetes</taxon>
        <taxon>Chaetothyriomycetidae</taxon>
        <taxon>Chaetothyriales</taxon>
        <taxon>Herpotrichiellaceae</taxon>
        <taxon>Exophiala</taxon>
    </lineage>
</organism>
<keyword evidence="5" id="KW-0560">Oxidoreductase</keyword>
<comment type="cofactor">
    <cofactor evidence="1">
        <name>FAD</name>
        <dbReference type="ChEBI" id="CHEBI:57692"/>
    </cofactor>
</comment>
<dbReference type="OrthoDB" id="74360at2759"/>
<dbReference type="Pfam" id="PF00743">
    <property type="entry name" value="FMO-like"/>
    <property type="match status" value="1"/>
</dbReference>
<dbReference type="InterPro" id="IPR020946">
    <property type="entry name" value="Flavin_mOase-like"/>
</dbReference>
<dbReference type="PANTHER" id="PTHR42877">
    <property type="entry name" value="L-ORNITHINE N(5)-MONOOXYGENASE-RELATED"/>
    <property type="match status" value="1"/>
</dbReference>
<evidence type="ECO:0000313" key="6">
    <source>
        <dbReference type="EMBL" id="KIW16980.1"/>
    </source>
</evidence>
<dbReference type="RefSeq" id="XP_016237196.1">
    <property type="nucleotide sequence ID" value="XM_016378519.1"/>
</dbReference>
<dbReference type="AlphaFoldDB" id="A0A0D2BEH8"/>
<dbReference type="InterPro" id="IPR051209">
    <property type="entry name" value="FAD-bind_Monooxygenase_sf"/>
</dbReference>
<evidence type="ECO:0000313" key="7">
    <source>
        <dbReference type="Proteomes" id="UP000053328"/>
    </source>
</evidence>
<proteinExistence type="inferred from homology"/>
<dbReference type="VEuPathDB" id="FungiDB:PV08_04171"/>
<name>A0A0D2BEH8_9EURO</name>